<gene>
    <name evidence="2" type="ORF">KJ970_12045</name>
</gene>
<keyword evidence="1" id="KW-0472">Membrane</keyword>
<reference evidence="2" key="1">
    <citation type="submission" date="2021-05" db="EMBL/GenBank/DDBJ databases">
        <title>Energy efficiency and biological interactions define the core microbiome of deep oligotrophic groundwater.</title>
        <authorList>
            <person name="Mehrshad M."/>
            <person name="Lopez-Fernandez M."/>
            <person name="Bell E."/>
            <person name="Bernier-Latmani R."/>
            <person name="Bertilsson S."/>
            <person name="Dopson M."/>
        </authorList>
    </citation>
    <scope>NUCLEOTIDE SEQUENCE</scope>
    <source>
        <strain evidence="2">Modern_marine.mb.64</strain>
    </source>
</reference>
<keyword evidence="1" id="KW-1133">Transmembrane helix</keyword>
<protein>
    <submittedName>
        <fullName evidence="2">Uncharacterized protein</fullName>
    </submittedName>
</protein>
<accession>A0A948RY08</accession>
<keyword evidence="1" id="KW-0812">Transmembrane</keyword>
<comment type="caution">
    <text evidence="2">The sequence shown here is derived from an EMBL/GenBank/DDBJ whole genome shotgun (WGS) entry which is preliminary data.</text>
</comment>
<organism evidence="2 3">
    <name type="scientific">Eiseniibacteriota bacterium</name>
    <dbReference type="NCBI Taxonomy" id="2212470"/>
    <lineage>
        <taxon>Bacteria</taxon>
        <taxon>Candidatus Eiseniibacteriota</taxon>
    </lineage>
</organism>
<sequence>MTDKGDLIDGKDPEIISLPEIWYVDDLQSNLDSFKRAHGAAWNVKTFLHPQEVLDKLENRKPAALFVDLFFYDTPKQSEDIESKVTMKAKELKATASEIDAVNDKYLSGLRLINDICDLFEKKFPIYAYTSKGPYLLEGPALHALAKTDIPIVYKGRYSRETERLIVTRDIKEYKKRNSLKAKIARRLWRAIIVGGILSWAIGRLLEYFISRVT</sequence>
<dbReference type="Proteomes" id="UP000777784">
    <property type="component" value="Unassembled WGS sequence"/>
</dbReference>
<evidence type="ECO:0000256" key="1">
    <source>
        <dbReference type="SAM" id="Phobius"/>
    </source>
</evidence>
<name>A0A948RY08_UNCEI</name>
<feature type="transmembrane region" description="Helical" evidence="1">
    <location>
        <begin position="188"/>
        <end position="210"/>
    </location>
</feature>
<evidence type="ECO:0000313" key="2">
    <source>
        <dbReference type="EMBL" id="MBU2691648.1"/>
    </source>
</evidence>
<evidence type="ECO:0000313" key="3">
    <source>
        <dbReference type="Proteomes" id="UP000777784"/>
    </source>
</evidence>
<dbReference type="AlphaFoldDB" id="A0A948RY08"/>
<dbReference type="EMBL" id="JAHJDP010000071">
    <property type="protein sequence ID" value="MBU2691648.1"/>
    <property type="molecule type" value="Genomic_DNA"/>
</dbReference>
<proteinExistence type="predicted"/>